<evidence type="ECO:0000259" key="5">
    <source>
        <dbReference type="Pfam" id="PF01379"/>
    </source>
</evidence>
<gene>
    <name evidence="4 8" type="primary">hemC</name>
    <name evidence="7" type="ORF">CGL51_02320</name>
    <name evidence="8" type="ORF">CGL52_03085</name>
</gene>
<feature type="modified residue" description="S-(dipyrrolylmethanemethyl)cysteine" evidence="4">
    <location>
        <position position="241"/>
    </location>
</feature>
<dbReference type="GO" id="GO:0006782">
    <property type="term" value="P:protoporphyrinogen IX biosynthetic process"/>
    <property type="evidence" value="ECO:0007669"/>
    <property type="project" value="UniProtKB-UniRule"/>
</dbReference>
<evidence type="ECO:0000259" key="6">
    <source>
        <dbReference type="Pfam" id="PF03900"/>
    </source>
</evidence>
<reference evidence="9 10" key="1">
    <citation type="submission" date="2017-07" db="EMBL/GenBank/DDBJ databases">
        <title>Draft genome sequence of aerobic hyperthermophilic archaea, Pyrobaculum aerophilum YKB31 and YKB32.</title>
        <authorList>
            <person name="Mochizuki T."/>
            <person name="Berliner A.J."/>
            <person name="Yoshida-Takashima Y."/>
            <person name="Takaki Y."/>
            <person name="Nunoura T."/>
            <person name="Takai K."/>
        </authorList>
    </citation>
    <scope>NUCLEOTIDE SEQUENCE [LARGE SCALE GENOMIC DNA]</scope>
    <source>
        <strain evidence="7 10">YKB31</strain>
        <strain evidence="8 9">YKB32</strain>
    </source>
</reference>
<dbReference type="FunFam" id="3.40.190.10:FF:000005">
    <property type="entry name" value="Porphobilinogen deaminase"/>
    <property type="match status" value="1"/>
</dbReference>
<keyword evidence="3 4" id="KW-0627">Porphyrin biosynthesis</keyword>
<evidence type="ECO:0000256" key="1">
    <source>
        <dbReference type="ARBA" id="ARBA00005638"/>
    </source>
</evidence>
<comment type="function">
    <text evidence="4">Tetrapolymerization of the monopyrrole PBG into the hydroxymethylbilane pre-uroporphyrinogen in several discrete steps.</text>
</comment>
<comment type="similarity">
    <text evidence="1 4">Belongs to the HMBS family.</text>
</comment>
<dbReference type="RefSeq" id="WP_014348088.1">
    <property type="nucleotide sequence ID" value="NZ_NMUE01000004.1"/>
</dbReference>
<accession>A0A371R666</accession>
<dbReference type="PROSITE" id="PS00533">
    <property type="entry name" value="PORPHOBILINOGEN_DEAM"/>
    <property type="match status" value="1"/>
</dbReference>
<dbReference type="SUPFAM" id="SSF54782">
    <property type="entry name" value="Porphobilinogen deaminase (hydroxymethylbilane synthase), C-terminal domain"/>
    <property type="match status" value="1"/>
</dbReference>
<feature type="domain" description="Porphobilinogen deaminase C-terminal" evidence="6">
    <location>
        <begin position="225"/>
        <end position="290"/>
    </location>
</feature>
<dbReference type="Proteomes" id="UP000257123">
    <property type="component" value="Unassembled WGS sequence"/>
</dbReference>
<dbReference type="InterPro" id="IPR022418">
    <property type="entry name" value="Porphobilinogen_deaminase_C"/>
</dbReference>
<dbReference type="OrthoDB" id="8042at2157"/>
<feature type="domain" description="Porphobilinogen deaminase N-terminal" evidence="5">
    <location>
        <begin position="3"/>
        <end position="210"/>
    </location>
</feature>
<dbReference type="CDD" id="cd13644">
    <property type="entry name" value="PBP2_HemC_archaea"/>
    <property type="match status" value="1"/>
</dbReference>
<dbReference type="PRINTS" id="PR00151">
    <property type="entry name" value="PORPHBDMNASE"/>
</dbReference>
<name>A0A371R666_9CREN</name>
<dbReference type="Pfam" id="PF01379">
    <property type="entry name" value="Porphobil_deam"/>
    <property type="match status" value="1"/>
</dbReference>
<evidence type="ECO:0000313" key="8">
    <source>
        <dbReference type="EMBL" id="RFA99530.1"/>
    </source>
</evidence>
<dbReference type="PIRSF" id="PIRSF001438">
    <property type="entry name" value="4pyrrol_synth_OHMeBilane_synth"/>
    <property type="match status" value="1"/>
</dbReference>
<comment type="miscellaneous">
    <text evidence="4">The porphobilinogen subunits are added to the dipyrromethane group.</text>
</comment>
<dbReference type="Gene3D" id="3.30.160.40">
    <property type="entry name" value="Porphobilinogen deaminase, C-terminal domain"/>
    <property type="match status" value="1"/>
</dbReference>
<dbReference type="InterPro" id="IPR036803">
    <property type="entry name" value="Porphobilinogen_deaminase_C_sf"/>
</dbReference>
<dbReference type="InterPro" id="IPR022419">
    <property type="entry name" value="Porphobilin_deaminase_cofac_BS"/>
</dbReference>
<evidence type="ECO:0000256" key="4">
    <source>
        <dbReference type="HAMAP-Rule" id="MF_00260"/>
    </source>
</evidence>
<dbReference type="InterPro" id="IPR000860">
    <property type="entry name" value="HemC"/>
</dbReference>
<proteinExistence type="inferred from homology"/>
<sequence>MRLVVATRGSKLSLLQTEELLAQIKAVEPNIEFEIKIVKTTGDEIQDKPLYQIGVKGIFEKEVNLAVLRGEADIAVHSLKDLPSELSPGLVVAGFSKRAPPFDALVSTAGYVLETLPRGALVGTSSVRRAEFIKAIRPDVRVEPLRGNVDTRINKILQGKYDAAIMAVAGIYRLYGASPPIKLAVLRPEVLPPPPGQGIVAAVVKEADSWLIDLLKKASDPKAALEAIAEREFLKAVGAGCHVAVGGVAFARNGTVEFIAGYASGGRKYIVRVVGDDPVEVGRRAAEEIRKFKDGGV</sequence>
<comment type="cofactor">
    <cofactor evidence="4">
        <name>dipyrromethane</name>
        <dbReference type="ChEBI" id="CHEBI:60342"/>
    </cofactor>
    <text evidence="4">Binds 1 dipyrromethane group covalently.</text>
</comment>
<dbReference type="AlphaFoldDB" id="A0A371R666"/>
<dbReference type="PANTHER" id="PTHR11557:SF0">
    <property type="entry name" value="PORPHOBILINOGEN DEAMINASE"/>
    <property type="match status" value="1"/>
</dbReference>
<dbReference type="EMBL" id="NMUF01000005">
    <property type="protein sequence ID" value="RFA99530.1"/>
    <property type="molecule type" value="Genomic_DNA"/>
</dbReference>
<comment type="catalytic activity">
    <reaction evidence="4">
        <text>4 porphobilinogen + H2O = hydroxymethylbilane + 4 NH4(+)</text>
        <dbReference type="Rhea" id="RHEA:13185"/>
        <dbReference type="ChEBI" id="CHEBI:15377"/>
        <dbReference type="ChEBI" id="CHEBI:28938"/>
        <dbReference type="ChEBI" id="CHEBI:57845"/>
        <dbReference type="ChEBI" id="CHEBI:58126"/>
        <dbReference type="EC" id="2.5.1.61"/>
    </reaction>
</comment>
<dbReference type="NCBIfam" id="TIGR00212">
    <property type="entry name" value="hemC"/>
    <property type="match status" value="1"/>
</dbReference>
<keyword evidence="2 4" id="KW-0808">Transferase</keyword>
<dbReference type="InterPro" id="IPR022417">
    <property type="entry name" value="Porphobilin_deaminase_N"/>
</dbReference>
<dbReference type="Proteomes" id="UP000256877">
    <property type="component" value="Unassembled WGS sequence"/>
</dbReference>
<organism evidence="8 9">
    <name type="scientific">Pyrobaculum aerophilum</name>
    <dbReference type="NCBI Taxonomy" id="13773"/>
    <lineage>
        <taxon>Archaea</taxon>
        <taxon>Thermoproteota</taxon>
        <taxon>Thermoprotei</taxon>
        <taxon>Thermoproteales</taxon>
        <taxon>Thermoproteaceae</taxon>
        <taxon>Pyrobaculum</taxon>
    </lineage>
</organism>
<evidence type="ECO:0000256" key="3">
    <source>
        <dbReference type="ARBA" id="ARBA00023244"/>
    </source>
</evidence>
<dbReference type="Gene3D" id="3.40.190.10">
    <property type="entry name" value="Periplasmic binding protein-like II"/>
    <property type="match status" value="2"/>
</dbReference>
<dbReference type="GO" id="GO:0004418">
    <property type="term" value="F:hydroxymethylbilane synthase activity"/>
    <property type="evidence" value="ECO:0007669"/>
    <property type="project" value="UniProtKB-UniRule"/>
</dbReference>
<dbReference type="Pfam" id="PF03900">
    <property type="entry name" value="Porphobil_deamC"/>
    <property type="match status" value="1"/>
</dbReference>
<dbReference type="PANTHER" id="PTHR11557">
    <property type="entry name" value="PORPHOBILINOGEN DEAMINASE"/>
    <property type="match status" value="1"/>
</dbReference>
<dbReference type="EMBL" id="NMUE01000004">
    <property type="protein sequence ID" value="RFA97714.1"/>
    <property type="molecule type" value="Genomic_DNA"/>
</dbReference>
<dbReference type="EC" id="2.5.1.61" evidence="4"/>
<evidence type="ECO:0000256" key="2">
    <source>
        <dbReference type="ARBA" id="ARBA00022679"/>
    </source>
</evidence>
<protein>
    <recommendedName>
        <fullName evidence="4">Probable porphobilinogen deaminase</fullName>
        <shortName evidence="4">PBG</shortName>
        <ecNumber evidence="4">2.5.1.61</ecNumber>
    </recommendedName>
    <alternativeName>
        <fullName evidence="4">Hydroxymethylbilane synthase</fullName>
        <shortName evidence="4">HMBS</shortName>
    </alternativeName>
    <alternativeName>
        <fullName evidence="4">Pre-uroporphyrinogen synthase</fullName>
    </alternativeName>
</protein>
<comment type="caution">
    <text evidence="8">The sequence shown here is derived from an EMBL/GenBank/DDBJ whole genome shotgun (WGS) entry which is preliminary data.</text>
</comment>
<evidence type="ECO:0000313" key="7">
    <source>
        <dbReference type="EMBL" id="RFA97714.1"/>
    </source>
</evidence>
<evidence type="ECO:0000313" key="10">
    <source>
        <dbReference type="Proteomes" id="UP000257123"/>
    </source>
</evidence>
<dbReference type="SUPFAM" id="SSF53850">
    <property type="entry name" value="Periplasmic binding protein-like II"/>
    <property type="match status" value="1"/>
</dbReference>
<dbReference type="HAMAP" id="MF_00260">
    <property type="entry name" value="Porphobil_deam"/>
    <property type="match status" value="1"/>
</dbReference>
<dbReference type="GO" id="GO:0005737">
    <property type="term" value="C:cytoplasm"/>
    <property type="evidence" value="ECO:0007669"/>
    <property type="project" value="UniProtKB-UniRule"/>
</dbReference>
<evidence type="ECO:0000313" key="9">
    <source>
        <dbReference type="Proteomes" id="UP000256877"/>
    </source>
</evidence>